<keyword evidence="12 19" id="KW-0472">Membrane</keyword>
<keyword evidence="14" id="KW-1208">Phospholipid metabolism</keyword>
<keyword evidence="6 19" id="KW-0812">Transmembrane</keyword>
<evidence type="ECO:0000256" key="7">
    <source>
        <dbReference type="ARBA" id="ARBA00022741"/>
    </source>
</evidence>
<comment type="similarity">
    <text evidence="2">Belongs to the bacterial diacylglycerol kinase family.</text>
</comment>
<feature type="binding site" evidence="18">
    <location>
        <position position="28"/>
    </location>
    <ligand>
        <name>a divalent metal cation</name>
        <dbReference type="ChEBI" id="CHEBI:60240"/>
    </ligand>
</feature>
<evidence type="ECO:0000256" key="1">
    <source>
        <dbReference type="ARBA" id="ARBA00004651"/>
    </source>
</evidence>
<evidence type="ECO:0000256" key="8">
    <source>
        <dbReference type="ARBA" id="ARBA00022777"/>
    </source>
</evidence>
<keyword evidence="18" id="KW-0479">Metal-binding</keyword>
<feature type="transmembrane region" description="Helical" evidence="19">
    <location>
        <begin position="31"/>
        <end position="49"/>
    </location>
</feature>
<feature type="binding site" evidence="17">
    <location>
        <position position="16"/>
    </location>
    <ligand>
        <name>ATP</name>
        <dbReference type="ChEBI" id="CHEBI:30616"/>
    </ligand>
</feature>
<comment type="cofactor">
    <cofactor evidence="18">
        <name>Mg(2+)</name>
        <dbReference type="ChEBI" id="CHEBI:18420"/>
    </cofactor>
    <text evidence="18">Mn(2+), Zn(2+), Cd(2+) and Co(2+) support activity to lesser extents.</text>
</comment>
<dbReference type="Pfam" id="PF01219">
    <property type="entry name" value="DAGK_prokar"/>
    <property type="match status" value="1"/>
</dbReference>
<evidence type="ECO:0000256" key="19">
    <source>
        <dbReference type="SAM" id="Phobius"/>
    </source>
</evidence>
<evidence type="ECO:0000256" key="17">
    <source>
        <dbReference type="PIRSR" id="PIRSR600829-3"/>
    </source>
</evidence>
<dbReference type="GO" id="GO:0005524">
    <property type="term" value="F:ATP binding"/>
    <property type="evidence" value="ECO:0007669"/>
    <property type="project" value="UniProtKB-KW"/>
</dbReference>
<keyword evidence="11" id="KW-0443">Lipid metabolism</keyword>
<evidence type="ECO:0000256" key="18">
    <source>
        <dbReference type="PIRSR" id="PIRSR600829-4"/>
    </source>
</evidence>
<keyword evidence="13" id="KW-0594">Phospholipid biosynthesis</keyword>
<dbReference type="Proteomes" id="UP000179219">
    <property type="component" value="Unassembled WGS sequence"/>
</dbReference>
<keyword evidence="9 17" id="KW-0067">ATP-binding</keyword>
<comment type="subcellular location">
    <subcellularLocation>
        <location evidence="1">Cell membrane</location>
        <topology evidence="1">Multi-pass membrane protein</topology>
    </subcellularLocation>
</comment>
<dbReference type="GO" id="GO:0008654">
    <property type="term" value="P:phospholipid biosynthetic process"/>
    <property type="evidence" value="ECO:0007669"/>
    <property type="project" value="UniProtKB-KW"/>
</dbReference>
<dbReference type="InterPro" id="IPR033717">
    <property type="entry name" value="UDPK"/>
</dbReference>
<evidence type="ECO:0000256" key="6">
    <source>
        <dbReference type="ARBA" id="ARBA00022692"/>
    </source>
</evidence>
<dbReference type="GO" id="GO:0046872">
    <property type="term" value="F:metal ion binding"/>
    <property type="evidence" value="ECO:0007669"/>
    <property type="project" value="UniProtKB-KW"/>
</dbReference>
<proteinExistence type="inferred from homology"/>
<evidence type="ECO:0000313" key="20">
    <source>
        <dbReference type="EMBL" id="OGM10488.1"/>
    </source>
</evidence>
<sequence>MNIMSLRHDTIKSFSYAFQGIRSAYKNEPNLTIHTIFAFFAILVGALLGVSRVEWLILIFTIFYVITLELLNTVLEALVDLVSPEIKPYAKIAKDVSAACVLLAALMSIAIGLIIFIPRIILLLQK</sequence>
<protein>
    <recommendedName>
        <fullName evidence="22">Diacylglycerol kinase</fullName>
    </recommendedName>
</protein>
<name>A0A1F7X7X0_9BACT</name>
<keyword evidence="4" id="KW-0444">Lipid biosynthesis</keyword>
<keyword evidence="3" id="KW-1003">Cell membrane</keyword>
<evidence type="ECO:0000256" key="13">
    <source>
        <dbReference type="ARBA" id="ARBA00023209"/>
    </source>
</evidence>
<evidence type="ECO:0000256" key="5">
    <source>
        <dbReference type="ARBA" id="ARBA00022679"/>
    </source>
</evidence>
<keyword evidence="7 17" id="KW-0547">Nucleotide-binding</keyword>
<feature type="binding site" evidence="18">
    <location>
        <position position="76"/>
    </location>
    <ligand>
        <name>a divalent metal cation</name>
        <dbReference type="ChEBI" id="CHEBI:60240"/>
    </ligand>
</feature>
<evidence type="ECO:0000256" key="10">
    <source>
        <dbReference type="ARBA" id="ARBA00022989"/>
    </source>
</evidence>
<evidence type="ECO:0000256" key="14">
    <source>
        <dbReference type="ARBA" id="ARBA00023264"/>
    </source>
</evidence>
<dbReference type="AlphaFoldDB" id="A0A1F7X7X0"/>
<evidence type="ECO:0000256" key="16">
    <source>
        <dbReference type="PIRSR" id="PIRSR600829-2"/>
    </source>
</evidence>
<evidence type="ECO:0000256" key="15">
    <source>
        <dbReference type="PIRSR" id="PIRSR600829-1"/>
    </source>
</evidence>
<feature type="binding site" evidence="16">
    <location>
        <position position="69"/>
    </location>
    <ligand>
        <name>substrate</name>
    </ligand>
</feature>
<organism evidence="20 21">
    <name type="scientific">Candidatus Woesebacteria bacterium RBG_13_34_9</name>
    <dbReference type="NCBI Taxonomy" id="1802477"/>
    <lineage>
        <taxon>Bacteria</taxon>
        <taxon>Candidatus Woeseibacteriota</taxon>
    </lineage>
</organism>
<evidence type="ECO:0000256" key="4">
    <source>
        <dbReference type="ARBA" id="ARBA00022516"/>
    </source>
</evidence>
<dbReference type="GO" id="GO:0005886">
    <property type="term" value="C:plasma membrane"/>
    <property type="evidence" value="ECO:0007669"/>
    <property type="project" value="UniProtKB-SubCell"/>
</dbReference>
<evidence type="ECO:0000256" key="9">
    <source>
        <dbReference type="ARBA" id="ARBA00022840"/>
    </source>
</evidence>
<accession>A0A1F7X7X0</accession>
<keyword evidence="5" id="KW-0808">Transferase</keyword>
<evidence type="ECO:0000256" key="2">
    <source>
        <dbReference type="ARBA" id="ARBA00005967"/>
    </source>
</evidence>
<evidence type="ECO:0000256" key="12">
    <source>
        <dbReference type="ARBA" id="ARBA00023136"/>
    </source>
</evidence>
<feature type="active site" description="Proton acceptor" evidence="15">
    <location>
        <position position="69"/>
    </location>
</feature>
<evidence type="ECO:0000313" key="21">
    <source>
        <dbReference type="Proteomes" id="UP000179219"/>
    </source>
</evidence>
<keyword evidence="10 19" id="KW-1133">Transmembrane helix</keyword>
<keyword evidence="18" id="KW-0460">Magnesium</keyword>
<dbReference type="InterPro" id="IPR036945">
    <property type="entry name" value="DAGK_sf"/>
</dbReference>
<dbReference type="CDD" id="cd14265">
    <property type="entry name" value="UDPK_IM_like"/>
    <property type="match status" value="1"/>
</dbReference>
<comment type="caution">
    <text evidence="20">The sequence shown here is derived from an EMBL/GenBank/DDBJ whole genome shotgun (WGS) entry which is preliminary data.</text>
</comment>
<dbReference type="PANTHER" id="PTHR34299">
    <property type="entry name" value="DIACYLGLYCEROL KINASE"/>
    <property type="match status" value="1"/>
</dbReference>
<feature type="binding site" evidence="17">
    <location>
        <begin position="94"/>
        <end position="95"/>
    </location>
    <ligand>
        <name>ATP</name>
        <dbReference type="ChEBI" id="CHEBI:30616"/>
    </ligand>
</feature>
<evidence type="ECO:0000256" key="3">
    <source>
        <dbReference type="ARBA" id="ARBA00022475"/>
    </source>
</evidence>
<feature type="transmembrane region" description="Helical" evidence="19">
    <location>
        <begin position="96"/>
        <end position="121"/>
    </location>
</feature>
<dbReference type="GO" id="GO:0016301">
    <property type="term" value="F:kinase activity"/>
    <property type="evidence" value="ECO:0007669"/>
    <property type="project" value="UniProtKB-KW"/>
</dbReference>
<evidence type="ECO:0000256" key="11">
    <source>
        <dbReference type="ARBA" id="ARBA00023098"/>
    </source>
</evidence>
<dbReference type="EMBL" id="MGFP01000008">
    <property type="protein sequence ID" value="OGM10488.1"/>
    <property type="molecule type" value="Genomic_DNA"/>
</dbReference>
<gene>
    <name evidence="20" type="ORF">A2159_03165</name>
</gene>
<feature type="binding site" evidence="17">
    <location>
        <position position="76"/>
    </location>
    <ligand>
        <name>ATP</name>
        <dbReference type="ChEBI" id="CHEBI:30616"/>
    </ligand>
</feature>
<dbReference type="InterPro" id="IPR000829">
    <property type="entry name" value="DAGK"/>
</dbReference>
<feature type="transmembrane region" description="Helical" evidence="19">
    <location>
        <begin position="55"/>
        <end position="75"/>
    </location>
</feature>
<reference evidence="20 21" key="1">
    <citation type="journal article" date="2016" name="Nat. Commun.">
        <title>Thousands of microbial genomes shed light on interconnected biogeochemical processes in an aquifer system.</title>
        <authorList>
            <person name="Anantharaman K."/>
            <person name="Brown C.T."/>
            <person name="Hug L.A."/>
            <person name="Sharon I."/>
            <person name="Castelle C.J."/>
            <person name="Probst A.J."/>
            <person name="Thomas B.C."/>
            <person name="Singh A."/>
            <person name="Wilkins M.J."/>
            <person name="Karaoz U."/>
            <person name="Brodie E.L."/>
            <person name="Williams K.H."/>
            <person name="Hubbard S.S."/>
            <person name="Banfield J.F."/>
        </authorList>
    </citation>
    <scope>NUCLEOTIDE SEQUENCE [LARGE SCALE GENOMIC DNA]</scope>
</reference>
<dbReference type="Gene3D" id="1.10.287.3610">
    <property type="match status" value="1"/>
</dbReference>
<dbReference type="PANTHER" id="PTHR34299:SF1">
    <property type="entry name" value="DIACYLGLYCEROL KINASE"/>
    <property type="match status" value="1"/>
</dbReference>
<keyword evidence="8" id="KW-0418">Kinase</keyword>
<feature type="binding site" evidence="17">
    <location>
        <position position="28"/>
    </location>
    <ligand>
        <name>ATP</name>
        <dbReference type="ChEBI" id="CHEBI:30616"/>
    </ligand>
</feature>
<evidence type="ECO:0008006" key="22">
    <source>
        <dbReference type="Google" id="ProtNLM"/>
    </source>
</evidence>